<dbReference type="AlphaFoldDB" id="A0ABD1EHV1"/>
<protein>
    <submittedName>
        <fullName evidence="1">Uncharacterized protein</fullName>
    </submittedName>
</protein>
<name>A0ABD1EHV1_HYPHA</name>
<comment type="caution">
    <text evidence="1">The sequence shown here is derived from an EMBL/GenBank/DDBJ whole genome shotgun (WGS) entry which is preliminary data.</text>
</comment>
<proteinExistence type="predicted"/>
<dbReference type="Proteomes" id="UP001566132">
    <property type="component" value="Unassembled WGS sequence"/>
</dbReference>
<organism evidence="1 2">
    <name type="scientific">Hypothenemus hampei</name>
    <name type="common">Coffee berry borer</name>
    <dbReference type="NCBI Taxonomy" id="57062"/>
    <lineage>
        <taxon>Eukaryota</taxon>
        <taxon>Metazoa</taxon>
        <taxon>Ecdysozoa</taxon>
        <taxon>Arthropoda</taxon>
        <taxon>Hexapoda</taxon>
        <taxon>Insecta</taxon>
        <taxon>Pterygota</taxon>
        <taxon>Neoptera</taxon>
        <taxon>Endopterygota</taxon>
        <taxon>Coleoptera</taxon>
        <taxon>Polyphaga</taxon>
        <taxon>Cucujiformia</taxon>
        <taxon>Curculionidae</taxon>
        <taxon>Scolytinae</taxon>
        <taxon>Hypothenemus</taxon>
    </lineage>
</organism>
<accession>A0ABD1EHV1</accession>
<dbReference type="EMBL" id="JBDJPC010000007">
    <property type="protein sequence ID" value="KAL1494134.1"/>
    <property type="molecule type" value="Genomic_DNA"/>
</dbReference>
<sequence>MKLDTMRSPYRRNRLFLQMLRPRLSRRVIATARVNLNSYWSRFEELSNENSESINEPPVELRALVALDLVYIFCDISLTK</sequence>
<evidence type="ECO:0000313" key="2">
    <source>
        <dbReference type="Proteomes" id="UP001566132"/>
    </source>
</evidence>
<gene>
    <name evidence="1" type="ORF">ABEB36_009780</name>
</gene>
<reference evidence="1 2" key="1">
    <citation type="submission" date="2024-05" db="EMBL/GenBank/DDBJ databases">
        <title>Genetic variation in Jamaican populations of the coffee berry borer (Hypothenemus hampei).</title>
        <authorList>
            <person name="Errbii M."/>
            <person name="Myrie A."/>
        </authorList>
    </citation>
    <scope>NUCLEOTIDE SEQUENCE [LARGE SCALE GENOMIC DNA]</scope>
    <source>
        <strain evidence="1">JA-Hopewell-2020-01-JO</strain>
        <tissue evidence="1">Whole body</tissue>
    </source>
</reference>
<keyword evidence="2" id="KW-1185">Reference proteome</keyword>
<evidence type="ECO:0000313" key="1">
    <source>
        <dbReference type="EMBL" id="KAL1494134.1"/>
    </source>
</evidence>